<dbReference type="PANTHER" id="PTHR39181:SF1">
    <property type="entry name" value="TYROSINE-PROTEIN PHOSPHATASE YWQE"/>
    <property type="match status" value="1"/>
</dbReference>
<gene>
    <name evidence="5" type="ORF">J0A66_05600</name>
</gene>
<dbReference type="PANTHER" id="PTHR39181">
    <property type="entry name" value="TYROSINE-PROTEIN PHOSPHATASE YWQE"/>
    <property type="match status" value="1"/>
</dbReference>
<reference evidence="5" key="1">
    <citation type="submission" date="2021-03" db="EMBL/GenBank/DDBJ databases">
        <title>novel species isolated from a fishpond in China.</title>
        <authorList>
            <person name="Lu H."/>
            <person name="Cai Z."/>
        </authorList>
    </citation>
    <scope>NUCLEOTIDE SEQUENCE</scope>
    <source>
        <strain evidence="5">JCM 30855</strain>
    </source>
</reference>
<dbReference type="GO" id="GO:0030145">
    <property type="term" value="F:manganese ion binding"/>
    <property type="evidence" value="ECO:0007669"/>
    <property type="project" value="InterPro"/>
</dbReference>
<keyword evidence="6" id="KW-1185">Reference proteome</keyword>
<evidence type="ECO:0000256" key="3">
    <source>
        <dbReference type="ARBA" id="ARBA00022801"/>
    </source>
</evidence>
<organism evidence="5 6">
    <name type="scientific">Bowmanella dokdonensis</name>
    <dbReference type="NCBI Taxonomy" id="751969"/>
    <lineage>
        <taxon>Bacteria</taxon>
        <taxon>Pseudomonadati</taxon>
        <taxon>Pseudomonadota</taxon>
        <taxon>Gammaproteobacteria</taxon>
        <taxon>Alteromonadales</taxon>
        <taxon>Alteromonadaceae</taxon>
        <taxon>Bowmanella</taxon>
    </lineage>
</organism>
<dbReference type="PIRSF" id="PIRSF016557">
    <property type="entry name" value="Caps_synth_CpsB"/>
    <property type="match status" value="1"/>
</dbReference>
<accession>A0A939IQ64</accession>
<dbReference type="Gene3D" id="3.20.20.140">
    <property type="entry name" value="Metal-dependent hydrolases"/>
    <property type="match status" value="1"/>
</dbReference>
<evidence type="ECO:0000256" key="1">
    <source>
        <dbReference type="ARBA" id="ARBA00005750"/>
    </source>
</evidence>
<evidence type="ECO:0000256" key="2">
    <source>
        <dbReference type="ARBA" id="ARBA00013064"/>
    </source>
</evidence>
<dbReference type="EC" id="3.1.3.48" evidence="2"/>
<dbReference type="SUPFAM" id="SSF89550">
    <property type="entry name" value="PHP domain-like"/>
    <property type="match status" value="1"/>
</dbReference>
<dbReference type="EMBL" id="JAFKCV010000002">
    <property type="protein sequence ID" value="MBN7824699.1"/>
    <property type="molecule type" value="Genomic_DNA"/>
</dbReference>
<comment type="catalytic activity">
    <reaction evidence="4">
        <text>O-phospho-L-tyrosyl-[protein] + H2O = L-tyrosyl-[protein] + phosphate</text>
        <dbReference type="Rhea" id="RHEA:10684"/>
        <dbReference type="Rhea" id="RHEA-COMP:10136"/>
        <dbReference type="Rhea" id="RHEA-COMP:20101"/>
        <dbReference type="ChEBI" id="CHEBI:15377"/>
        <dbReference type="ChEBI" id="CHEBI:43474"/>
        <dbReference type="ChEBI" id="CHEBI:46858"/>
        <dbReference type="ChEBI" id="CHEBI:61978"/>
        <dbReference type="EC" id="3.1.3.48"/>
    </reaction>
</comment>
<dbReference type="GO" id="GO:0004725">
    <property type="term" value="F:protein tyrosine phosphatase activity"/>
    <property type="evidence" value="ECO:0007669"/>
    <property type="project" value="UniProtKB-EC"/>
</dbReference>
<keyword evidence="3" id="KW-0378">Hydrolase</keyword>
<proteinExistence type="inferred from homology"/>
<evidence type="ECO:0000313" key="5">
    <source>
        <dbReference type="EMBL" id="MBN7824699.1"/>
    </source>
</evidence>
<dbReference type="AlphaFoldDB" id="A0A939IQ64"/>
<dbReference type="InterPro" id="IPR016195">
    <property type="entry name" value="Pol/histidinol_Pase-like"/>
</dbReference>
<protein>
    <recommendedName>
        <fullName evidence="2">protein-tyrosine-phosphatase</fullName>
        <ecNumber evidence="2">3.1.3.48</ecNumber>
    </recommendedName>
</protein>
<evidence type="ECO:0000256" key="4">
    <source>
        <dbReference type="ARBA" id="ARBA00051722"/>
    </source>
</evidence>
<evidence type="ECO:0000313" key="6">
    <source>
        <dbReference type="Proteomes" id="UP000664654"/>
    </source>
</evidence>
<dbReference type="Pfam" id="PF19567">
    <property type="entry name" value="CpsB_CapC"/>
    <property type="match status" value="1"/>
</dbReference>
<sequence length="242" mass="27445">MIDLHCHLLPKLDDGARSDEEAIALARYAVENGITHSVLTPHINPGHYDNDLAGIETAHRRFRQLLQQHDCPLNTTYAAEVRICPELINMQASHCLPFLGRWQGQQVLLLELPHSHIPAGTEQVIHWLLSQQILPLVAHPERNRDILADYRKATWLKSQGCLFQVTAGAFCGRFRSQVKQVAEQLLADGLIHLVASDAHNLERRPPDLREGYAAVERLAGVQTADNLFKRHPWQIISHRFDE</sequence>
<comment type="similarity">
    <text evidence="1">Belongs to the metallo-dependent hydrolases superfamily. CpsB/CapC family.</text>
</comment>
<name>A0A939IQ64_9ALTE</name>
<dbReference type="RefSeq" id="WP_206572792.1">
    <property type="nucleotide sequence ID" value="NZ_JAFKCV010000002.1"/>
</dbReference>
<comment type="caution">
    <text evidence="5">The sequence shown here is derived from an EMBL/GenBank/DDBJ whole genome shotgun (WGS) entry which is preliminary data.</text>
</comment>
<dbReference type="InterPro" id="IPR016667">
    <property type="entry name" value="Caps_polysacc_synth_CpsB/CapC"/>
</dbReference>
<dbReference type="Proteomes" id="UP000664654">
    <property type="component" value="Unassembled WGS sequence"/>
</dbReference>